<dbReference type="InterPro" id="IPR024301">
    <property type="entry name" value="Amidase_6"/>
</dbReference>
<dbReference type="AlphaFoldDB" id="A0A927GV41"/>
<gene>
    <name evidence="2" type="ORF">IDH44_24515</name>
</gene>
<dbReference type="Pfam" id="PF12671">
    <property type="entry name" value="Amidase_6"/>
    <property type="match status" value="1"/>
</dbReference>
<feature type="domain" description="Putative amidase" evidence="1">
    <location>
        <begin position="191"/>
        <end position="347"/>
    </location>
</feature>
<proteinExistence type="predicted"/>
<dbReference type="EMBL" id="JACXIZ010000063">
    <property type="protein sequence ID" value="MBD2848357.1"/>
    <property type="molecule type" value="Genomic_DNA"/>
</dbReference>
<keyword evidence="3" id="KW-1185">Reference proteome</keyword>
<dbReference type="PANTHER" id="PTHR40032:SF1">
    <property type="entry name" value="EXPORTED PROTEIN"/>
    <property type="match status" value="1"/>
</dbReference>
<evidence type="ECO:0000313" key="3">
    <source>
        <dbReference type="Proteomes" id="UP000621560"/>
    </source>
</evidence>
<organism evidence="2 3">
    <name type="scientific">Paenibacillus sabuli</name>
    <dbReference type="NCBI Taxonomy" id="2772509"/>
    <lineage>
        <taxon>Bacteria</taxon>
        <taxon>Bacillati</taxon>
        <taxon>Bacillota</taxon>
        <taxon>Bacilli</taxon>
        <taxon>Bacillales</taxon>
        <taxon>Paenibacillaceae</taxon>
        <taxon>Paenibacillus</taxon>
    </lineage>
</organism>
<dbReference type="Proteomes" id="UP000621560">
    <property type="component" value="Unassembled WGS sequence"/>
</dbReference>
<name>A0A927GV41_9BACL</name>
<accession>A0A927GV41</accession>
<evidence type="ECO:0000313" key="2">
    <source>
        <dbReference type="EMBL" id="MBD2848357.1"/>
    </source>
</evidence>
<comment type="caution">
    <text evidence="2">The sequence shown here is derived from an EMBL/GenBank/DDBJ whole genome shotgun (WGS) entry which is preliminary data.</text>
</comment>
<dbReference type="RefSeq" id="WP_190921456.1">
    <property type="nucleotide sequence ID" value="NZ_JACXIZ010000063.1"/>
</dbReference>
<evidence type="ECO:0000259" key="1">
    <source>
        <dbReference type="Pfam" id="PF12671"/>
    </source>
</evidence>
<dbReference type="PANTHER" id="PTHR40032">
    <property type="entry name" value="EXPORTED PROTEIN-RELATED"/>
    <property type="match status" value="1"/>
</dbReference>
<reference evidence="2" key="1">
    <citation type="submission" date="2020-09" db="EMBL/GenBank/DDBJ databases">
        <title>A novel bacterium of genus Paenibacillus, isolated from South China Sea.</title>
        <authorList>
            <person name="Huang H."/>
            <person name="Mo K."/>
            <person name="Hu Y."/>
        </authorList>
    </citation>
    <scope>NUCLEOTIDE SEQUENCE</scope>
    <source>
        <strain evidence="2">IB182496</strain>
    </source>
</reference>
<protein>
    <submittedName>
        <fullName evidence="2">Amidase domain-containing protein</fullName>
    </submittedName>
</protein>
<sequence>MPRSNASAPRRRLEGWRAAIHDYVERVNRAELEGGIAPLVDAVADEEHLRRLEQRLLRTARRDRERAIAPLRSEARAAIERAHESAREASVLLRLHFTKQCRHGGTSYNEQRGELERIRLQQRERVWRIVMIEPVVAERRPRFGIGAETEASRKAEVASTAQQEPPAPMHAPYLSPALLDHYRPGGRSFRSYRRELAVSYADRWWDAPNPEYEAFDVNCTNYVSQCLFAGNAPMDYTGRREAGWWYRGRHNGREAWSYSWSVSNALKQLLAAPRTSGLRAQLVENPAQLALGDIIVYDWNGDDRFQHSTIVTAFDASGMPLVNANTVASRHRYWDYRDSYAWTERTSYRFFHIADLL</sequence>